<dbReference type="OrthoDB" id="431715at2759"/>
<gene>
    <name evidence="8" type="ORF">BDY17DRAFT_251352</name>
</gene>
<evidence type="ECO:0000259" key="7">
    <source>
        <dbReference type="Pfam" id="PF09384"/>
    </source>
</evidence>
<dbReference type="AlphaFoldDB" id="A0A6A6PRB7"/>
<proteinExistence type="predicted"/>
<dbReference type="PANTHER" id="PTHR19924:SF26">
    <property type="entry name" value="U3 SMALL NUCLEOLAR RNA-ASSOCIATED PROTEIN 15 HOMOLOG"/>
    <property type="match status" value="1"/>
</dbReference>
<evidence type="ECO:0000256" key="3">
    <source>
        <dbReference type="ARBA" id="ARBA00022574"/>
    </source>
</evidence>
<keyword evidence="5" id="KW-0539">Nucleus</keyword>
<feature type="repeat" description="WD" evidence="6">
    <location>
        <begin position="256"/>
        <end position="291"/>
    </location>
</feature>
<name>A0A6A6PRB7_9PEZI</name>
<keyword evidence="3 6" id="KW-0853">WD repeat</keyword>
<dbReference type="RefSeq" id="XP_033589230.1">
    <property type="nucleotide sequence ID" value="XM_033731165.1"/>
</dbReference>
<dbReference type="Gene3D" id="2.130.10.10">
    <property type="entry name" value="YVTN repeat-like/Quinoprotein amine dehydrogenase"/>
    <property type="match status" value="3"/>
</dbReference>
<feature type="repeat" description="WD" evidence="6">
    <location>
        <begin position="174"/>
        <end position="216"/>
    </location>
</feature>
<comment type="subcellular location">
    <subcellularLocation>
        <location evidence="1">Nucleus</location>
        <location evidence="1">Nucleolus</location>
    </subcellularLocation>
</comment>
<dbReference type="InterPro" id="IPR036322">
    <property type="entry name" value="WD40_repeat_dom_sf"/>
</dbReference>
<dbReference type="GO" id="GO:0005730">
    <property type="term" value="C:nucleolus"/>
    <property type="evidence" value="ECO:0007669"/>
    <property type="project" value="UniProtKB-SubCell"/>
</dbReference>
<dbReference type="GO" id="GO:0006364">
    <property type="term" value="P:rRNA processing"/>
    <property type="evidence" value="ECO:0007669"/>
    <property type="project" value="UniProtKB-KW"/>
</dbReference>
<dbReference type="InterPro" id="IPR018983">
    <property type="entry name" value="U3_snoRNA-assocProt_15_C"/>
</dbReference>
<keyword evidence="2" id="KW-0698">rRNA processing</keyword>
<dbReference type="PROSITE" id="PS00678">
    <property type="entry name" value="WD_REPEATS_1"/>
    <property type="match status" value="1"/>
</dbReference>
<evidence type="ECO:0000256" key="1">
    <source>
        <dbReference type="ARBA" id="ARBA00004604"/>
    </source>
</evidence>
<dbReference type="InterPro" id="IPR020472">
    <property type="entry name" value="WD40_PAC1"/>
</dbReference>
<feature type="domain" description="U3 small nucleolar RNA-associated protein 15 C-terminal" evidence="7">
    <location>
        <begin position="381"/>
        <end position="540"/>
    </location>
</feature>
<dbReference type="GeneID" id="54472167"/>
<organism evidence="8 9">
    <name type="scientific">Neohortaea acidophila</name>
    <dbReference type="NCBI Taxonomy" id="245834"/>
    <lineage>
        <taxon>Eukaryota</taxon>
        <taxon>Fungi</taxon>
        <taxon>Dikarya</taxon>
        <taxon>Ascomycota</taxon>
        <taxon>Pezizomycotina</taxon>
        <taxon>Dothideomycetes</taxon>
        <taxon>Dothideomycetidae</taxon>
        <taxon>Mycosphaerellales</taxon>
        <taxon>Teratosphaeriaceae</taxon>
        <taxon>Neohortaea</taxon>
    </lineage>
</organism>
<keyword evidence="4" id="KW-0677">Repeat</keyword>
<dbReference type="PRINTS" id="PR00320">
    <property type="entry name" value="GPROTEINBRPT"/>
</dbReference>
<reference evidence="8" key="1">
    <citation type="journal article" date="2020" name="Stud. Mycol.">
        <title>101 Dothideomycetes genomes: a test case for predicting lifestyles and emergence of pathogens.</title>
        <authorList>
            <person name="Haridas S."/>
            <person name="Albert R."/>
            <person name="Binder M."/>
            <person name="Bloem J."/>
            <person name="Labutti K."/>
            <person name="Salamov A."/>
            <person name="Andreopoulos B."/>
            <person name="Baker S."/>
            <person name="Barry K."/>
            <person name="Bills G."/>
            <person name="Bluhm B."/>
            <person name="Cannon C."/>
            <person name="Castanera R."/>
            <person name="Culley D."/>
            <person name="Daum C."/>
            <person name="Ezra D."/>
            <person name="Gonzalez J."/>
            <person name="Henrissat B."/>
            <person name="Kuo A."/>
            <person name="Liang C."/>
            <person name="Lipzen A."/>
            <person name="Lutzoni F."/>
            <person name="Magnuson J."/>
            <person name="Mondo S."/>
            <person name="Nolan M."/>
            <person name="Ohm R."/>
            <person name="Pangilinan J."/>
            <person name="Park H.-J."/>
            <person name="Ramirez L."/>
            <person name="Alfaro M."/>
            <person name="Sun H."/>
            <person name="Tritt A."/>
            <person name="Yoshinaga Y."/>
            <person name="Zwiers L.-H."/>
            <person name="Turgeon B."/>
            <person name="Goodwin S."/>
            <person name="Spatafora J."/>
            <person name="Crous P."/>
            <person name="Grigoriev I."/>
        </authorList>
    </citation>
    <scope>NUCLEOTIDE SEQUENCE</scope>
    <source>
        <strain evidence="8">CBS 113389</strain>
    </source>
</reference>
<dbReference type="InterPro" id="IPR015943">
    <property type="entry name" value="WD40/YVTN_repeat-like_dom_sf"/>
</dbReference>
<dbReference type="PANTHER" id="PTHR19924">
    <property type="entry name" value="UTP15 U3 SMALL NUCLEOLAR RNA-ASSOCIATED PROTEIN 15 FAMILY MEMBER"/>
    <property type="match status" value="1"/>
</dbReference>
<evidence type="ECO:0000313" key="9">
    <source>
        <dbReference type="Proteomes" id="UP000799767"/>
    </source>
</evidence>
<sequence length="543" mass="59413">MAAEVRPLLPARAPPGPAALTPDQAYWKTFKNQVLLPSPHNSAVTSITTPTHNPSGSQADVFAVTSGGRVQIFNIKTRKLVKSISRFGLEDTARSGVLRRDGRILLAGGDSGTVQAFDTGSRAILKQWRGAQAHRQPVHVVRWNPSVLTDLMSCSDDRTVRAWDLTEDVAKWTGVGHADYVRSGCYLPEQQSMIASGSYDQTVRLWDSRQQGAVMTFKHAAPIECILPLNASTLAAAAGNEVSILNLTAGRPEHFVRAHQKTVTALSTAQNSRRLLTGALDGHVKIHDVTSWEVVGGIKYSAPILSLAVINAGAEDRHLAVGLQSGLLALRTRLAGSEKVRAKEKEKKMQALLAGEGDEYERKQRKKDLRQGVRARDRGKDFQGEGADIVITGNERSRQSMKKLSAWQRSLRGGEYGLALDQVLQPDDGTVKNAEVVTLVTALRHRSALRIALDGRRAEQLVSILEWCLKGIASPKNVYLAYDVMLVLVDLYSHKLVEWAEDGEEGEEVVRLIKRVQKRVRSGVELAERAASTLGMVQMLEAG</sequence>
<feature type="repeat" description="WD" evidence="6">
    <location>
        <begin position="131"/>
        <end position="165"/>
    </location>
</feature>
<dbReference type="GO" id="GO:0045943">
    <property type="term" value="P:positive regulation of transcription by RNA polymerase I"/>
    <property type="evidence" value="ECO:0007669"/>
    <property type="project" value="TreeGrafter"/>
</dbReference>
<dbReference type="SUPFAM" id="SSF50978">
    <property type="entry name" value="WD40 repeat-like"/>
    <property type="match status" value="1"/>
</dbReference>
<dbReference type="InterPro" id="IPR001680">
    <property type="entry name" value="WD40_rpt"/>
</dbReference>
<dbReference type="PROSITE" id="PS50082">
    <property type="entry name" value="WD_REPEATS_2"/>
    <property type="match status" value="3"/>
</dbReference>
<dbReference type="SMART" id="SM00320">
    <property type="entry name" value="WD40"/>
    <property type="match status" value="5"/>
</dbReference>
<evidence type="ECO:0000256" key="5">
    <source>
        <dbReference type="ARBA" id="ARBA00023242"/>
    </source>
</evidence>
<accession>A0A6A6PRB7</accession>
<protein>
    <submittedName>
        <fullName evidence="8">WD40-repeat-containing domain protein</fullName>
    </submittedName>
</protein>
<dbReference type="Proteomes" id="UP000799767">
    <property type="component" value="Unassembled WGS sequence"/>
</dbReference>
<dbReference type="PROSITE" id="PS50294">
    <property type="entry name" value="WD_REPEATS_REGION"/>
    <property type="match status" value="2"/>
</dbReference>
<dbReference type="Pfam" id="PF09384">
    <property type="entry name" value="UTP15_C"/>
    <property type="match status" value="1"/>
</dbReference>
<evidence type="ECO:0000313" key="8">
    <source>
        <dbReference type="EMBL" id="KAF2482660.1"/>
    </source>
</evidence>
<dbReference type="EMBL" id="MU001636">
    <property type="protein sequence ID" value="KAF2482660.1"/>
    <property type="molecule type" value="Genomic_DNA"/>
</dbReference>
<evidence type="ECO:0000256" key="2">
    <source>
        <dbReference type="ARBA" id="ARBA00022552"/>
    </source>
</evidence>
<evidence type="ECO:0000256" key="6">
    <source>
        <dbReference type="PROSITE-ProRule" id="PRU00221"/>
    </source>
</evidence>
<dbReference type="InterPro" id="IPR019775">
    <property type="entry name" value="WD40_repeat_CS"/>
</dbReference>
<dbReference type="Pfam" id="PF00400">
    <property type="entry name" value="WD40"/>
    <property type="match status" value="3"/>
</dbReference>
<keyword evidence="9" id="KW-1185">Reference proteome</keyword>
<evidence type="ECO:0000256" key="4">
    <source>
        <dbReference type="ARBA" id="ARBA00022737"/>
    </source>
</evidence>